<feature type="region of interest" description="Disordered" evidence="1">
    <location>
        <begin position="1"/>
        <end position="188"/>
    </location>
</feature>
<feature type="compositionally biased region" description="Basic and acidic residues" evidence="1">
    <location>
        <begin position="35"/>
        <end position="53"/>
    </location>
</feature>
<evidence type="ECO:0000313" key="2">
    <source>
        <dbReference type="EMBL" id="PWA54648.1"/>
    </source>
</evidence>
<name>A0A2U1M060_ARTAN</name>
<dbReference type="AlphaFoldDB" id="A0A2U1M060"/>
<feature type="compositionally biased region" description="Low complexity" evidence="1">
    <location>
        <begin position="85"/>
        <end position="95"/>
    </location>
</feature>
<dbReference type="GO" id="GO:0003676">
    <property type="term" value="F:nucleic acid binding"/>
    <property type="evidence" value="ECO:0007669"/>
    <property type="project" value="InterPro"/>
</dbReference>
<evidence type="ECO:0000313" key="3">
    <source>
        <dbReference type="Proteomes" id="UP000245207"/>
    </source>
</evidence>
<comment type="caution">
    <text evidence="2">The sequence shown here is derived from an EMBL/GenBank/DDBJ whole genome shotgun (WGS) entry which is preliminary data.</text>
</comment>
<protein>
    <recommendedName>
        <fullName evidence="4">Zinc finger, CCHC-type</fullName>
    </recommendedName>
</protein>
<dbReference type="Proteomes" id="UP000245207">
    <property type="component" value="Unassembled WGS sequence"/>
</dbReference>
<gene>
    <name evidence="2" type="ORF">CTI12_AA433790</name>
</gene>
<dbReference type="Gene3D" id="4.10.60.10">
    <property type="entry name" value="Zinc finger, CCHC-type"/>
    <property type="match status" value="1"/>
</dbReference>
<sequence length="211" mass="22116">MPGRPPHKRKKDAGEKDDGNRTRVGRKGVMMHCSLCKEEGHNIRGCPKRKEGESVGEASCGGKAVRGGKKGSASGSVRGGGGKNGSTSGQSVRGGVKTRGGGKSSVGANTRGGVQMSATGGLPELGTDADEIPLSNSQPMASQEPIDEESSTHATPVVPAQPDVPAPTIAPAHAPGIRRRRPFVPFMRRESERIKQIVFNRPPPRSQIDTR</sequence>
<proteinExistence type="predicted"/>
<dbReference type="EMBL" id="PKPP01007004">
    <property type="protein sequence ID" value="PWA54648.1"/>
    <property type="molecule type" value="Genomic_DNA"/>
</dbReference>
<dbReference type="GO" id="GO:0008270">
    <property type="term" value="F:zinc ion binding"/>
    <property type="evidence" value="ECO:0007669"/>
    <property type="project" value="InterPro"/>
</dbReference>
<dbReference type="InterPro" id="IPR036875">
    <property type="entry name" value="Znf_CCHC_sf"/>
</dbReference>
<accession>A0A2U1M060</accession>
<reference evidence="2 3" key="1">
    <citation type="journal article" date="2018" name="Mol. Plant">
        <title>The genome of Artemisia annua provides insight into the evolution of Asteraceae family and artemisinin biosynthesis.</title>
        <authorList>
            <person name="Shen Q."/>
            <person name="Zhang L."/>
            <person name="Liao Z."/>
            <person name="Wang S."/>
            <person name="Yan T."/>
            <person name="Shi P."/>
            <person name="Liu M."/>
            <person name="Fu X."/>
            <person name="Pan Q."/>
            <person name="Wang Y."/>
            <person name="Lv Z."/>
            <person name="Lu X."/>
            <person name="Zhang F."/>
            <person name="Jiang W."/>
            <person name="Ma Y."/>
            <person name="Chen M."/>
            <person name="Hao X."/>
            <person name="Li L."/>
            <person name="Tang Y."/>
            <person name="Lv G."/>
            <person name="Zhou Y."/>
            <person name="Sun X."/>
            <person name="Brodelius P.E."/>
            <person name="Rose J.K.C."/>
            <person name="Tang K."/>
        </authorList>
    </citation>
    <scope>NUCLEOTIDE SEQUENCE [LARGE SCALE GENOMIC DNA]</scope>
    <source>
        <strain evidence="3">cv. Huhao1</strain>
        <tissue evidence="2">Leaf</tissue>
    </source>
</reference>
<feature type="compositionally biased region" description="Low complexity" evidence="1">
    <location>
        <begin position="154"/>
        <end position="167"/>
    </location>
</feature>
<feature type="compositionally biased region" description="Basic and acidic residues" evidence="1">
    <location>
        <begin position="12"/>
        <end position="21"/>
    </location>
</feature>
<dbReference type="OrthoDB" id="1750923at2759"/>
<dbReference type="SUPFAM" id="SSF57756">
    <property type="entry name" value="Retrovirus zinc finger-like domains"/>
    <property type="match status" value="1"/>
</dbReference>
<organism evidence="2 3">
    <name type="scientific">Artemisia annua</name>
    <name type="common">Sweet wormwood</name>
    <dbReference type="NCBI Taxonomy" id="35608"/>
    <lineage>
        <taxon>Eukaryota</taxon>
        <taxon>Viridiplantae</taxon>
        <taxon>Streptophyta</taxon>
        <taxon>Embryophyta</taxon>
        <taxon>Tracheophyta</taxon>
        <taxon>Spermatophyta</taxon>
        <taxon>Magnoliopsida</taxon>
        <taxon>eudicotyledons</taxon>
        <taxon>Gunneridae</taxon>
        <taxon>Pentapetalae</taxon>
        <taxon>asterids</taxon>
        <taxon>campanulids</taxon>
        <taxon>Asterales</taxon>
        <taxon>Asteraceae</taxon>
        <taxon>Asteroideae</taxon>
        <taxon>Anthemideae</taxon>
        <taxon>Artemisiinae</taxon>
        <taxon>Artemisia</taxon>
    </lineage>
</organism>
<evidence type="ECO:0000256" key="1">
    <source>
        <dbReference type="SAM" id="MobiDB-lite"/>
    </source>
</evidence>
<evidence type="ECO:0008006" key="4">
    <source>
        <dbReference type="Google" id="ProtNLM"/>
    </source>
</evidence>
<keyword evidence="3" id="KW-1185">Reference proteome</keyword>
<feature type="compositionally biased region" description="Basic residues" evidence="1">
    <location>
        <begin position="1"/>
        <end position="11"/>
    </location>
</feature>